<evidence type="ECO:0000256" key="5">
    <source>
        <dbReference type="ARBA" id="ARBA00022741"/>
    </source>
</evidence>
<name>A0ABY6CDV0_9HYPH</name>
<reference evidence="9 10" key="1">
    <citation type="submission" date="2022-09" db="EMBL/GenBank/DDBJ databases">
        <title>Interaction between co-microsymbionts with complementary sets of symbiotic genes in legume-rhizobium systems.</title>
        <authorList>
            <person name="Safronova V."/>
            <person name="Sazanova A."/>
            <person name="Afonin A."/>
            <person name="Chirak E."/>
        </authorList>
    </citation>
    <scope>NUCLEOTIDE SEQUENCE [LARGE SCALE GENOMIC DNA]</scope>
    <source>
        <strain evidence="9 10">A18/4-1</strain>
    </source>
</reference>
<evidence type="ECO:0000313" key="9">
    <source>
        <dbReference type="EMBL" id="UXN69411.1"/>
    </source>
</evidence>
<dbReference type="Gene3D" id="3.30.565.10">
    <property type="entry name" value="Histidine kinase-like ATPase, C-terminal domain"/>
    <property type="match status" value="1"/>
</dbReference>
<dbReference type="EMBL" id="CP104965">
    <property type="protein sequence ID" value="UXN69411.1"/>
    <property type="molecule type" value="Genomic_DNA"/>
</dbReference>
<dbReference type="Pfam" id="PF07536">
    <property type="entry name" value="HWE_HK"/>
    <property type="match status" value="1"/>
</dbReference>
<dbReference type="RefSeq" id="WP_262167855.1">
    <property type="nucleotide sequence ID" value="NZ_CP104965.1"/>
</dbReference>
<evidence type="ECO:0000256" key="6">
    <source>
        <dbReference type="ARBA" id="ARBA00022777"/>
    </source>
</evidence>
<dbReference type="SMART" id="SM00911">
    <property type="entry name" value="HWE_HK"/>
    <property type="match status" value="1"/>
</dbReference>
<dbReference type="PANTHER" id="PTHR41523">
    <property type="entry name" value="TWO-COMPONENT SYSTEM SENSOR PROTEIN"/>
    <property type="match status" value="1"/>
</dbReference>
<keyword evidence="5" id="KW-0547">Nucleotide-binding</keyword>
<accession>A0ABY6CDV0</accession>
<dbReference type="PANTHER" id="PTHR41523:SF8">
    <property type="entry name" value="ETHYLENE RESPONSE SENSOR PROTEIN"/>
    <property type="match status" value="1"/>
</dbReference>
<evidence type="ECO:0000256" key="3">
    <source>
        <dbReference type="ARBA" id="ARBA00022553"/>
    </source>
</evidence>
<keyword evidence="4" id="KW-0808">Transferase</keyword>
<proteinExistence type="predicted"/>
<comment type="catalytic activity">
    <reaction evidence="1">
        <text>ATP + protein L-histidine = ADP + protein N-phospho-L-histidine.</text>
        <dbReference type="EC" id="2.7.13.3"/>
    </reaction>
</comment>
<dbReference type="InterPro" id="IPR036890">
    <property type="entry name" value="HATPase_C_sf"/>
</dbReference>
<keyword evidence="6 9" id="KW-0418">Kinase</keyword>
<dbReference type="Proteomes" id="UP001061862">
    <property type="component" value="Chromosome"/>
</dbReference>
<keyword evidence="7" id="KW-0067">ATP-binding</keyword>
<protein>
    <recommendedName>
        <fullName evidence="2">histidine kinase</fullName>
        <ecNumber evidence="2">2.7.13.3</ecNumber>
    </recommendedName>
</protein>
<gene>
    <name evidence="9" type="ORF">N8A98_19620</name>
</gene>
<organism evidence="9 10">
    <name type="scientific">Devosia neptuniae</name>
    <dbReference type="NCBI Taxonomy" id="191302"/>
    <lineage>
        <taxon>Bacteria</taxon>
        <taxon>Pseudomonadati</taxon>
        <taxon>Pseudomonadota</taxon>
        <taxon>Alphaproteobacteria</taxon>
        <taxon>Hyphomicrobiales</taxon>
        <taxon>Devosiaceae</taxon>
        <taxon>Devosia</taxon>
    </lineage>
</organism>
<evidence type="ECO:0000256" key="7">
    <source>
        <dbReference type="ARBA" id="ARBA00022840"/>
    </source>
</evidence>
<evidence type="ECO:0000256" key="4">
    <source>
        <dbReference type="ARBA" id="ARBA00022679"/>
    </source>
</evidence>
<feature type="domain" description="Signal transduction histidine kinase HWE region" evidence="8">
    <location>
        <begin position="157"/>
        <end position="239"/>
    </location>
</feature>
<evidence type="ECO:0000256" key="1">
    <source>
        <dbReference type="ARBA" id="ARBA00000085"/>
    </source>
</evidence>
<evidence type="ECO:0000259" key="8">
    <source>
        <dbReference type="SMART" id="SM00911"/>
    </source>
</evidence>
<dbReference type="EC" id="2.7.13.3" evidence="2"/>
<evidence type="ECO:0000256" key="2">
    <source>
        <dbReference type="ARBA" id="ARBA00012438"/>
    </source>
</evidence>
<dbReference type="InterPro" id="IPR011102">
    <property type="entry name" value="Sig_transdc_His_kinase_HWE"/>
</dbReference>
<sequence length="359" mass="38969">MTGPARTAIGELDWVLILAPYRQDGLYMETLLAERGLPVGRCHDDADLPGWLEKSPGAIVATHEALTPGVIAAISSYLEHQPDWSELPIIVLLDRAAAQHRIRAELGAAWPRSRHLFYQRPMAALELVSGIQAALLARLRQRDVRDHIERETALRLELNHRVKNILASVSSMFQMTLRGARSAEQLAEDFSARLIALSKVHSVVFESGGEAVSLKTVVDITLSPYRQDGGSRVAAKGPDITLSRDAGTTLALCIHELATNAIKYGALSLPDGRVDLDWRIVSAEGEAFLVIEWSENGGPPVSPPSRSGYGTKYMRSALGSLFGEPPNIVYAPSGLHCTIRGALSRLSPPDPDESKGARP</sequence>
<evidence type="ECO:0000313" key="10">
    <source>
        <dbReference type="Proteomes" id="UP001061862"/>
    </source>
</evidence>
<keyword evidence="3" id="KW-0597">Phosphoprotein</keyword>
<dbReference type="GO" id="GO:0016301">
    <property type="term" value="F:kinase activity"/>
    <property type="evidence" value="ECO:0007669"/>
    <property type="project" value="UniProtKB-KW"/>
</dbReference>
<keyword evidence="10" id="KW-1185">Reference proteome</keyword>